<evidence type="ECO:0000313" key="1">
    <source>
        <dbReference type="EMBL" id="ADQ45657.1"/>
    </source>
</evidence>
<dbReference type="AlphaFoldDB" id="E4SB02"/>
<dbReference type="PATRIC" id="fig|632348.3.peg.825"/>
<protein>
    <submittedName>
        <fullName evidence="1">Uncharacterized protein</fullName>
    </submittedName>
</protein>
<dbReference type="InterPro" id="IPR031832">
    <property type="entry name" value="DUF4747"/>
</dbReference>
<organism evidence="1 2">
    <name type="scientific">Caldicellulosiruptor kronotskyensis (strain DSM 18902 / VKM B-2412 / 2002)</name>
    <dbReference type="NCBI Taxonomy" id="632348"/>
    <lineage>
        <taxon>Bacteria</taxon>
        <taxon>Bacillati</taxon>
        <taxon>Bacillota</taxon>
        <taxon>Bacillota incertae sedis</taxon>
        <taxon>Caldicellulosiruptorales</taxon>
        <taxon>Caldicellulosiruptoraceae</taxon>
        <taxon>Caldicellulosiruptor</taxon>
    </lineage>
</organism>
<keyword evidence="2" id="KW-1185">Reference proteome</keyword>
<dbReference type="Proteomes" id="UP000006835">
    <property type="component" value="Chromosome"/>
</dbReference>
<dbReference type="RefSeq" id="WP_013429801.1">
    <property type="nucleotide sequence ID" value="NC_014720.1"/>
</dbReference>
<reference key="1">
    <citation type="submission" date="2010-11" db="EMBL/GenBank/DDBJ databases">
        <title>Complete sequence of Caldicellulosiruptor kronotskyensis 2002.</title>
        <authorList>
            <consortium name="US DOE Joint Genome Institute"/>
            <person name="Lucas S."/>
            <person name="Copeland A."/>
            <person name="Lapidus A."/>
            <person name="Cheng J.-F."/>
            <person name="Bruce D."/>
            <person name="Goodwin L."/>
            <person name="Pitluck S."/>
            <person name="Davenport K."/>
            <person name="Detter J.C."/>
            <person name="Han C."/>
            <person name="Tapia R."/>
            <person name="Land M."/>
            <person name="Hauser L."/>
            <person name="Jeffries C."/>
            <person name="Kyrpides N."/>
            <person name="Ivanova N."/>
            <person name="Mikhailova N."/>
            <person name="Blumer-Schuette S.E."/>
            <person name="Kelly R.M."/>
            <person name="Woyke T."/>
        </authorList>
    </citation>
    <scope>NUCLEOTIDE SEQUENCE</scope>
    <source>
        <strain>2002</strain>
    </source>
</reference>
<gene>
    <name evidence="1" type="ordered locus">Calkro_0775</name>
</gene>
<dbReference type="EMBL" id="CP002330">
    <property type="protein sequence ID" value="ADQ45657.1"/>
    <property type="molecule type" value="Genomic_DNA"/>
</dbReference>
<evidence type="ECO:0000313" key="2">
    <source>
        <dbReference type="Proteomes" id="UP000006835"/>
    </source>
</evidence>
<dbReference type="HOGENOM" id="CLU_978898_0_0_9"/>
<name>E4SB02_CALK2</name>
<sequence length="284" mass="33334">MENLKINKNEVYYYFGRLNIICWYQGEKKNEFLLNSLKSNVKISFRDYKWGFFNVEKFRYEETDYIYGLLVKYRSTYEEEIVDEENNVLLNTLITDKAVAKSNFILDLDSKIIAYHPVGKDITPSAFSRFFCKLIKEANDNIFVDIDLQSISDEVEIFTAIKNFEKIEFIEIKLHPSNPSNRHIWKRLDEKLREMEVESYVGIYKSKKGIKIKENDEVFSGIVMAIDGYGEAKIKGTIKNEEKTASTKENPIKSLAPKEDKIEIIKSLKSTFDQIKGRFKRNED</sequence>
<dbReference type="Pfam" id="PF15931">
    <property type="entry name" value="DUF4747"/>
    <property type="match status" value="1"/>
</dbReference>
<accession>E4SB02</accession>
<proteinExistence type="predicted"/>
<dbReference type="KEGG" id="ckn:Calkro_0775"/>
<reference evidence="1 2" key="2">
    <citation type="journal article" date="2011" name="J. Bacteriol.">
        <title>Complete genome sequences for the anaerobic, extremely thermophilic plant biomass-degrading bacteria Caldicellulosiruptor hydrothermalis, Caldicellulosiruptor kristjanssonii, Caldicellulosiruptor kronotskyensis, Caldicellulosiruptor owensenis, and Caldicellulosiruptor lactoaceticus.</title>
        <authorList>
            <person name="Blumer-Schuette S.E."/>
            <person name="Ozdemir I."/>
            <person name="Mistry D."/>
            <person name="Lucas S."/>
            <person name="Lapidus A."/>
            <person name="Cheng J.F."/>
            <person name="Goodwin L.A."/>
            <person name="Pitluck S."/>
            <person name="Land M.L."/>
            <person name="Hauser L.J."/>
            <person name="Woyke T."/>
            <person name="Mikhailova N."/>
            <person name="Pati A."/>
            <person name="Kyrpides N.C."/>
            <person name="Ivanova N."/>
            <person name="Detter J.C."/>
            <person name="Walston-Davenport K."/>
            <person name="Han S."/>
            <person name="Adams M.W."/>
            <person name="Kelly R.M."/>
        </authorList>
    </citation>
    <scope>NUCLEOTIDE SEQUENCE [LARGE SCALE GENOMIC DNA]</scope>
    <source>
        <strain evidence="2">DSM 18902 / VKM B-2412 / 2002</strain>
    </source>
</reference>
<dbReference type="OrthoDB" id="1324410at2"/>